<dbReference type="AlphaFoldDB" id="A0A6A7N254"/>
<dbReference type="PANTHER" id="PTHR33308:SF9">
    <property type="entry name" value="PEPTIDOGLYCAN HYDROLASE FLGJ"/>
    <property type="match status" value="1"/>
</dbReference>
<dbReference type="RefSeq" id="WP_152838359.1">
    <property type="nucleotide sequence ID" value="NZ_WHUG01000004.1"/>
</dbReference>
<dbReference type="Gene3D" id="2.10.70.40">
    <property type="entry name" value="peptidoglycan hydrolase"/>
    <property type="match status" value="1"/>
</dbReference>
<organism evidence="3 4">
    <name type="scientific">Rugamonas aquatica</name>
    <dbReference type="NCBI Taxonomy" id="2743357"/>
    <lineage>
        <taxon>Bacteria</taxon>
        <taxon>Pseudomonadati</taxon>
        <taxon>Pseudomonadota</taxon>
        <taxon>Betaproteobacteria</taxon>
        <taxon>Burkholderiales</taxon>
        <taxon>Oxalobacteraceae</taxon>
        <taxon>Telluria group</taxon>
        <taxon>Rugamonas</taxon>
    </lineage>
</organism>
<evidence type="ECO:0000259" key="2">
    <source>
        <dbReference type="SMART" id="SM00047"/>
    </source>
</evidence>
<evidence type="ECO:0000313" key="3">
    <source>
        <dbReference type="EMBL" id="MQA39067.1"/>
    </source>
</evidence>
<gene>
    <name evidence="3" type="ORF">GEV02_12960</name>
</gene>
<dbReference type="Proteomes" id="UP000440498">
    <property type="component" value="Unassembled WGS sequence"/>
</dbReference>
<dbReference type="SMART" id="SM00047">
    <property type="entry name" value="LYZ2"/>
    <property type="match status" value="1"/>
</dbReference>
<accession>A0A6A7N254</accession>
<keyword evidence="4" id="KW-1185">Reference proteome</keyword>
<dbReference type="PANTHER" id="PTHR33308">
    <property type="entry name" value="PEPTIDOGLYCAN HYDROLASE FLGJ"/>
    <property type="match status" value="1"/>
</dbReference>
<protein>
    <submittedName>
        <fullName evidence="3">Mannosyl-glycoprotein endo-beta-N-acetylglucosamidase</fullName>
    </submittedName>
</protein>
<dbReference type="GO" id="GO:0004040">
    <property type="term" value="F:amidase activity"/>
    <property type="evidence" value="ECO:0007669"/>
    <property type="project" value="InterPro"/>
</dbReference>
<feature type="domain" description="Mannosyl-glycoprotein endo-beta-N-acetylglucosamidase-like" evidence="2">
    <location>
        <begin position="5"/>
        <end position="150"/>
    </location>
</feature>
<sequence length="155" mass="16955">MTPADFIAAIGPAARASAARTRVPASFALAEAALESGWGASQLALQARNLFGVKADPAWRGDVLLMPTREFVKGQWQMQPARWRKYPDWQGCIDDHAAFLLANRRYKPAFSCRGGEAFARAVAAAGYATDPQYADKLIAVMRGRQLSIFDRPEAL</sequence>
<dbReference type="Pfam" id="PF01832">
    <property type="entry name" value="Glucosaminidase"/>
    <property type="match status" value="1"/>
</dbReference>
<keyword evidence="1" id="KW-0378">Hydrolase</keyword>
<evidence type="ECO:0000313" key="4">
    <source>
        <dbReference type="Proteomes" id="UP000440498"/>
    </source>
</evidence>
<dbReference type="PRINTS" id="PR01002">
    <property type="entry name" value="FLGFLGJ"/>
</dbReference>
<evidence type="ECO:0000256" key="1">
    <source>
        <dbReference type="ARBA" id="ARBA00022801"/>
    </source>
</evidence>
<dbReference type="EMBL" id="WHUG01000004">
    <property type="protein sequence ID" value="MQA39067.1"/>
    <property type="molecule type" value="Genomic_DNA"/>
</dbReference>
<comment type="caution">
    <text evidence="3">The sequence shown here is derived from an EMBL/GenBank/DDBJ whole genome shotgun (WGS) entry which is preliminary data.</text>
</comment>
<dbReference type="InterPro" id="IPR002901">
    <property type="entry name" value="MGlyc_endo_b_GlcNAc-like_dom"/>
</dbReference>
<reference evidence="3 4" key="1">
    <citation type="submission" date="2019-10" db="EMBL/GenBank/DDBJ databases">
        <title>Two novel species isolated from a subtropical stream in China.</title>
        <authorList>
            <person name="Lu H."/>
        </authorList>
    </citation>
    <scope>NUCLEOTIDE SEQUENCE [LARGE SCALE GENOMIC DNA]</scope>
    <source>
        <strain evidence="3 4">FT29W</strain>
    </source>
</reference>
<name>A0A6A7N254_9BURK</name>
<dbReference type="Gene3D" id="1.10.530.10">
    <property type="match status" value="1"/>
</dbReference>
<proteinExistence type="predicted"/>
<dbReference type="InterPro" id="IPR051056">
    <property type="entry name" value="Glycosyl_Hydrolase_73"/>
</dbReference>